<dbReference type="OrthoDB" id="10264306at2759"/>
<accession>A0A0G4FUB8</accession>
<dbReference type="PANTHER" id="PTHR14237">
    <property type="entry name" value="MOLYBDOPTERIN COFACTOR SULFURASE MOSC"/>
    <property type="match status" value="1"/>
</dbReference>
<evidence type="ECO:0000256" key="1">
    <source>
        <dbReference type="ARBA" id="ARBA00023150"/>
    </source>
</evidence>
<dbReference type="EMBL" id="CDMY01000499">
    <property type="protein sequence ID" value="CEM18312.1"/>
    <property type="molecule type" value="Genomic_DNA"/>
</dbReference>
<dbReference type="Gene3D" id="3.40.640.10">
    <property type="entry name" value="Type I PLP-dependent aspartate aminotransferase-like (Major domain)"/>
    <property type="match status" value="1"/>
</dbReference>
<dbReference type="GO" id="GO:0030151">
    <property type="term" value="F:molybdenum ion binding"/>
    <property type="evidence" value="ECO:0007669"/>
    <property type="project" value="InterPro"/>
</dbReference>
<dbReference type="Proteomes" id="UP000041254">
    <property type="component" value="Unassembled WGS sequence"/>
</dbReference>
<dbReference type="PANTHER" id="PTHR14237:SF80">
    <property type="entry name" value="MOLYBDENUM COFACTOR SULFURASE"/>
    <property type="match status" value="1"/>
</dbReference>
<feature type="compositionally biased region" description="Pro residues" evidence="2">
    <location>
        <begin position="174"/>
        <end position="185"/>
    </location>
</feature>
<keyword evidence="1" id="KW-0501">Molybdenum cofactor biosynthesis</keyword>
<dbReference type="InterPro" id="IPR015422">
    <property type="entry name" value="PyrdxlP-dep_Trfase_small"/>
</dbReference>
<dbReference type="STRING" id="1169540.A0A0G4FUB8"/>
<dbReference type="InterPro" id="IPR005302">
    <property type="entry name" value="MoCF_Sase_C"/>
</dbReference>
<feature type="region of interest" description="Disordered" evidence="2">
    <location>
        <begin position="493"/>
        <end position="529"/>
    </location>
</feature>
<dbReference type="Pfam" id="PF03473">
    <property type="entry name" value="MOSC"/>
    <property type="match status" value="1"/>
</dbReference>
<evidence type="ECO:0000256" key="2">
    <source>
        <dbReference type="SAM" id="MobiDB-lite"/>
    </source>
</evidence>
<dbReference type="Gene3D" id="3.90.1150.10">
    <property type="entry name" value="Aspartate Aminotransferase, domain 1"/>
    <property type="match status" value="1"/>
</dbReference>
<dbReference type="SUPFAM" id="SSF141673">
    <property type="entry name" value="MOSC N-terminal domain-like"/>
    <property type="match status" value="1"/>
</dbReference>
<dbReference type="Pfam" id="PF00266">
    <property type="entry name" value="Aminotran_5"/>
    <property type="match status" value="2"/>
</dbReference>
<organism evidence="4 5">
    <name type="scientific">Vitrella brassicaformis (strain CCMP3155)</name>
    <dbReference type="NCBI Taxonomy" id="1169540"/>
    <lineage>
        <taxon>Eukaryota</taxon>
        <taxon>Sar</taxon>
        <taxon>Alveolata</taxon>
        <taxon>Colpodellida</taxon>
        <taxon>Vitrellaceae</taxon>
        <taxon>Vitrella</taxon>
    </lineage>
</organism>
<gene>
    <name evidence="4" type="ORF">Vbra_16207</name>
</gene>
<feature type="region of interest" description="Disordered" evidence="2">
    <location>
        <begin position="167"/>
        <end position="192"/>
    </location>
</feature>
<dbReference type="InParanoid" id="A0A0G4FUB8"/>
<keyword evidence="5" id="KW-1185">Reference proteome</keyword>
<dbReference type="Pfam" id="PF03476">
    <property type="entry name" value="MOSC_N"/>
    <property type="match status" value="1"/>
</dbReference>
<dbReference type="InterPro" id="IPR000192">
    <property type="entry name" value="Aminotrans_V_dom"/>
</dbReference>
<dbReference type="GO" id="GO:0030170">
    <property type="term" value="F:pyridoxal phosphate binding"/>
    <property type="evidence" value="ECO:0007669"/>
    <property type="project" value="InterPro"/>
</dbReference>
<evidence type="ECO:0000313" key="4">
    <source>
        <dbReference type="EMBL" id="CEM18312.1"/>
    </source>
</evidence>
<evidence type="ECO:0000259" key="3">
    <source>
        <dbReference type="PROSITE" id="PS51340"/>
    </source>
</evidence>
<dbReference type="PROSITE" id="PS51340">
    <property type="entry name" value="MOSC"/>
    <property type="match status" value="1"/>
</dbReference>
<dbReference type="GO" id="GO:0008265">
    <property type="term" value="F:molybdenum cofactor sulfurtransferase activity"/>
    <property type="evidence" value="ECO:0007669"/>
    <property type="project" value="TreeGrafter"/>
</dbReference>
<dbReference type="InterPro" id="IPR011037">
    <property type="entry name" value="Pyrv_Knase-like_insert_dom_sf"/>
</dbReference>
<dbReference type="VEuPathDB" id="CryptoDB:Vbra_16207"/>
<dbReference type="InterPro" id="IPR005303">
    <property type="entry name" value="MOCOS_middle"/>
</dbReference>
<feature type="domain" description="MOSC" evidence="3">
    <location>
        <begin position="686"/>
        <end position="846"/>
    </location>
</feature>
<dbReference type="InterPro" id="IPR015424">
    <property type="entry name" value="PyrdxlP-dep_Trfase"/>
</dbReference>
<name>A0A0G4FUB8_VITBC</name>
<dbReference type="InterPro" id="IPR015421">
    <property type="entry name" value="PyrdxlP-dep_Trfase_major"/>
</dbReference>
<dbReference type="OMA" id="IENSWAD"/>
<protein>
    <recommendedName>
        <fullName evidence="3">MOSC domain-containing protein</fullName>
    </recommendedName>
</protein>
<sequence length="855" mass="91807">MGQPASHPDTSDESASTLPAGYSRAIEDWRAEEFGRLQDTVYLDHAGAALYPESLVRNHCQHLLSGLHLNPHSSHAAEQAIDTARRQLLTFFGAASDEYSLVFTSGATESLRVVAEGFAFGPGSVFAYPVESHTSVVGMRQYAFRHGARVATYEMDRLADVADPSYIGRRSIEPPSPSPSPPPSQCPHEAFSSAPPPPNLLIVTGESNFSGLKGDLSLLPSLMEPAIPHHQLHYRVLLDASKLAASSRIDLSRTPVDFMVFSLYKVFGYPTGLGGLIVRHSAAPLLSPPSFGGGTVQAVAATSAFVAEKAALCDRLEAGSPHFLGIAAVPMAFEAVFRRFSMEQLEQHMQAVTHYAYQRMAALTWRQGGRVFRIFGDHHKEDWPRRQGPVVACVVLSPTGDVLPYSSVAGKARERGIVFRTGCHCNTGGCQTHLQLTAADLERHFMSGHVCGDDVDTIDGQPTGCIRLSFGFSSTLADVDRFIDFIRQDVMNEPDTPAPAPQCSLRQDGPVTPPALPPASTPSPPADGHHAAEGVLSSLCIYPIKSCGGVSLARWVIDLRTGGLLLDRRFRLERTTSAEKMPRVISRTSEPKLAQLRVALECDVDRLVMVLSFADEGRSESSLRIPIALRGRPSALLSVIRLMVHHQDSESGTGVGADGEGDEAVARWFGDRLGYGVRLVDSEGDSDIGGEGGGDGRRLLSNYANTSPFLLVSSSSLDHLQRTSGLSIMEADRFRGNLIVSGLPPLIENSWADSPDIPVHIGNLDFYSLGSCKRCPSINVDPQTGTVTASVLQSLTTITQGMEDGSGRKRGVGRFGVLLRYGSSPHGGGDGDGWVEMRAGDKVVRAGSQVDGVCV</sequence>
<dbReference type="AlphaFoldDB" id="A0A0G4FUB8"/>
<reference evidence="4 5" key="1">
    <citation type="submission" date="2014-11" db="EMBL/GenBank/DDBJ databases">
        <authorList>
            <person name="Zhu J."/>
            <person name="Qi W."/>
            <person name="Song R."/>
        </authorList>
    </citation>
    <scope>NUCLEOTIDE SEQUENCE [LARGE SCALE GENOMIC DNA]</scope>
</reference>
<dbReference type="SUPFAM" id="SSF50800">
    <property type="entry name" value="PK beta-barrel domain-like"/>
    <property type="match status" value="1"/>
</dbReference>
<evidence type="ECO:0000313" key="5">
    <source>
        <dbReference type="Proteomes" id="UP000041254"/>
    </source>
</evidence>
<dbReference type="PhylomeDB" id="A0A0G4FUB8"/>
<dbReference type="GO" id="GO:0006777">
    <property type="term" value="P:Mo-molybdopterin cofactor biosynthetic process"/>
    <property type="evidence" value="ECO:0007669"/>
    <property type="project" value="UniProtKB-KW"/>
</dbReference>
<dbReference type="SUPFAM" id="SSF53383">
    <property type="entry name" value="PLP-dependent transferases"/>
    <property type="match status" value="1"/>
</dbReference>
<feature type="compositionally biased region" description="Pro residues" evidence="2">
    <location>
        <begin position="511"/>
        <end position="525"/>
    </location>
</feature>
<proteinExistence type="predicted"/>